<sequence length="166" mass="18127">MPLRFPFLLLAGLAACGGAHAQASAREHLAPPGWEGSYHAIHYSPVVKLGERVIVSGIPASEGSTEEEKIRWAFRQLQRHLEAAGASLEDVVELHSFHVARDHAEFRERIAVVLKVHGEFFRDRYPAWTAVGTTALYSQDAPMEIRAEAVIGSGRAAKVSIPVPTP</sequence>
<proteinExistence type="predicted"/>
<feature type="chain" id="PRO_5029023264" evidence="1">
    <location>
        <begin position="22"/>
        <end position="166"/>
    </location>
</feature>
<dbReference type="EMBL" id="CP060820">
    <property type="protein sequence ID" value="QNP39449.1"/>
    <property type="molecule type" value="Genomic_DNA"/>
</dbReference>
<dbReference type="Proteomes" id="UP000516018">
    <property type="component" value="Chromosome"/>
</dbReference>
<evidence type="ECO:0000313" key="3">
    <source>
        <dbReference type="Proteomes" id="UP000516018"/>
    </source>
</evidence>
<gene>
    <name evidence="2" type="ORF">H8B22_07820</name>
</gene>
<feature type="signal peptide" evidence="1">
    <location>
        <begin position="1"/>
        <end position="21"/>
    </location>
</feature>
<dbReference type="InterPro" id="IPR035959">
    <property type="entry name" value="RutC-like_sf"/>
</dbReference>
<accession>A0A7H0FTT3</accession>
<evidence type="ECO:0000313" key="2">
    <source>
        <dbReference type="EMBL" id="QNP39449.1"/>
    </source>
</evidence>
<keyword evidence="3" id="KW-1185">Reference proteome</keyword>
<dbReference type="AlphaFoldDB" id="A0A7H0FTT3"/>
<dbReference type="Gene3D" id="3.30.1330.40">
    <property type="entry name" value="RutC-like"/>
    <property type="match status" value="1"/>
</dbReference>
<evidence type="ECO:0000256" key="1">
    <source>
        <dbReference type="SAM" id="SignalP"/>
    </source>
</evidence>
<name>A0A7H0FTT3_9GAMM</name>
<dbReference type="RefSeq" id="WP_187710895.1">
    <property type="nucleotide sequence ID" value="NZ_CP060820.1"/>
</dbReference>
<dbReference type="PROSITE" id="PS51257">
    <property type="entry name" value="PROKAR_LIPOPROTEIN"/>
    <property type="match status" value="1"/>
</dbReference>
<reference evidence="2 3" key="1">
    <citation type="submission" date="2020-08" db="EMBL/GenBank/DDBJ databases">
        <title>Lysobacter sp. II4 sp. nov., isolated from soil.</title>
        <authorList>
            <person name="Woo C.Y."/>
            <person name="Kim J."/>
        </authorList>
    </citation>
    <scope>NUCLEOTIDE SEQUENCE [LARGE SCALE GENOMIC DNA]</scope>
    <source>
        <strain evidence="2 3">II4</strain>
    </source>
</reference>
<dbReference type="SUPFAM" id="SSF55298">
    <property type="entry name" value="YjgF-like"/>
    <property type="match status" value="1"/>
</dbReference>
<protein>
    <submittedName>
        <fullName evidence="2">RidA family protein</fullName>
    </submittedName>
</protein>
<dbReference type="KEGG" id="lsx:H8B22_07820"/>
<keyword evidence="1" id="KW-0732">Signal</keyword>
<dbReference type="Pfam" id="PF01042">
    <property type="entry name" value="Ribonuc_L-PSP"/>
    <property type="match status" value="1"/>
</dbReference>
<organism evidence="2 3">
    <name type="scientific">Agrilutibacter terrestris</name>
    <dbReference type="NCBI Taxonomy" id="2865112"/>
    <lineage>
        <taxon>Bacteria</taxon>
        <taxon>Pseudomonadati</taxon>
        <taxon>Pseudomonadota</taxon>
        <taxon>Gammaproteobacteria</taxon>
        <taxon>Lysobacterales</taxon>
        <taxon>Lysobacteraceae</taxon>
        <taxon>Agrilutibacter</taxon>
    </lineage>
</organism>
<dbReference type="InterPro" id="IPR006175">
    <property type="entry name" value="YjgF/YER057c/UK114"/>
</dbReference>